<dbReference type="Proteomes" id="UP000176349">
    <property type="component" value="Unassembled WGS sequence"/>
</dbReference>
<name>A0A1G2C8K9_9BACT</name>
<organism evidence="1 2">
    <name type="scientific">Candidatus Liptonbacteria bacterium GWC1_60_9</name>
    <dbReference type="NCBI Taxonomy" id="1798645"/>
    <lineage>
        <taxon>Bacteria</taxon>
        <taxon>Candidatus Liptoniibacteriota</taxon>
    </lineage>
</organism>
<dbReference type="EMBL" id="MHKV01000001">
    <property type="protein sequence ID" value="OGY97724.1"/>
    <property type="molecule type" value="Genomic_DNA"/>
</dbReference>
<protein>
    <submittedName>
        <fullName evidence="1">Uncharacterized protein</fullName>
    </submittedName>
</protein>
<reference evidence="1 2" key="1">
    <citation type="journal article" date="2016" name="Nat. Commun.">
        <title>Thousands of microbial genomes shed light on interconnected biogeochemical processes in an aquifer system.</title>
        <authorList>
            <person name="Anantharaman K."/>
            <person name="Brown C.T."/>
            <person name="Hug L.A."/>
            <person name="Sharon I."/>
            <person name="Castelle C.J."/>
            <person name="Probst A.J."/>
            <person name="Thomas B.C."/>
            <person name="Singh A."/>
            <person name="Wilkins M.J."/>
            <person name="Karaoz U."/>
            <person name="Brodie E.L."/>
            <person name="Williams K.H."/>
            <person name="Hubbard S.S."/>
            <person name="Banfield J.F."/>
        </authorList>
    </citation>
    <scope>NUCLEOTIDE SEQUENCE [LARGE SCALE GENOMIC DNA]</scope>
</reference>
<dbReference type="AlphaFoldDB" id="A0A1G2C8K9"/>
<sequence>MDTDAREAPEFRRWREEALPPIVKAALDEIRKDPTSSKTIHRLVNDAVKQALSNLIVLLERQPSQDDFHAFSALFVAAVNDVLPEVSDYLAVVVHFGKGGGTTIGAVEKRLVKTGKPLKGLVLFLDLPNATRDDRNELMIDPE</sequence>
<accession>A0A1G2C8K9</accession>
<evidence type="ECO:0000313" key="1">
    <source>
        <dbReference type="EMBL" id="OGY97724.1"/>
    </source>
</evidence>
<evidence type="ECO:0000313" key="2">
    <source>
        <dbReference type="Proteomes" id="UP000176349"/>
    </source>
</evidence>
<gene>
    <name evidence="1" type="ORF">A2128_00910</name>
</gene>
<proteinExistence type="predicted"/>
<comment type="caution">
    <text evidence="1">The sequence shown here is derived from an EMBL/GenBank/DDBJ whole genome shotgun (WGS) entry which is preliminary data.</text>
</comment>